<evidence type="ECO:0000313" key="3">
    <source>
        <dbReference type="EMBL" id="MBG3876062.1"/>
    </source>
</evidence>
<evidence type="ECO:0000313" key="4">
    <source>
        <dbReference type="Proteomes" id="UP001194469"/>
    </source>
</evidence>
<dbReference type="PANTHER" id="PTHR43630:SF2">
    <property type="entry name" value="GLYCOSYLTRANSFERASE"/>
    <property type="match status" value="1"/>
</dbReference>
<accession>A0ABS0J0V5</accession>
<dbReference type="InterPro" id="IPR029044">
    <property type="entry name" value="Nucleotide-diphossugar_trans"/>
</dbReference>
<dbReference type="RefSeq" id="WP_196608276.1">
    <property type="nucleotide sequence ID" value="NZ_VRYY01000069.1"/>
</dbReference>
<dbReference type="SUPFAM" id="SSF53448">
    <property type="entry name" value="Nucleotide-diphospho-sugar transferases"/>
    <property type="match status" value="1"/>
</dbReference>
<comment type="caution">
    <text evidence="3">The sequence shown here is derived from an EMBL/GenBank/DDBJ whole genome shotgun (WGS) entry which is preliminary data.</text>
</comment>
<feature type="domain" description="Glycosyltransferase 2-like" evidence="2">
    <location>
        <begin position="9"/>
        <end position="100"/>
    </location>
</feature>
<proteinExistence type="inferred from homology"/>
<name>A0ABS0J0V5_9BACT</name>
<gene>
    <name evidence="3" type="ORF">FVW20_03220</name>
</gene>
<evidence type="ECO:0000256" key="1">
    <source>
        <dbReference type="ARBA" id="ARBA00038494"/>
    </source>
</evidence>
<comment type="similarity">
    <text evidence="1">Belongs to the glycosyltransferase 2 family. WaaE/KdtX subfamily.</text>
</comment>
<protein>
    <submittedName>
        <fullName evidence="3">Glycosyltransferase family 2 protein</fullName>
    </submittedName>
</protein>
<dbReference type="Pfam" id="PF00535">
    <property type="entry name" value="Glycos_transf_2"/>
    <property type="match status" value="1"/>
</dbReference>
<dbReference type="EMBL" id="VRYY01000069">
    <property type="protein sequence ID" value="MBG3876062.1"/>
    <property type="molecule type" value="Genomic_DNA"/>
</dbReference>
<organism evidence="3 4">
    <name type="scientific">Nitratidesulfovibrio oxamicus</name>
    <dbReference type="NCBI Taxonomy" id="32016"/>
    <lineage>
        <taxon>Bacteria</taxon>
        <taxon>Pseudomonadati</taxon>
        <taxon>Thermodesulfobacteriota</taxon>
        <taxon>Desulfovibrionia</taxon>
        <taxon>Desulfovibrionales</taxon>
        <taxon>Desulfovibrionaceae</taxon>
        <taxon>Nitratidesulfovibrio</taxon>
    </lineage>
</organism>
<dbReference type="PANTHER" id="PTHR43630">
    <property type="entry name" value="POLY-BETA-1,6-N-ACETYL-D-GLUCOSAMINE SYNTHASE"/>
    <property type="match status" value="1"/>
</dbReference>
<dbReference type="Proteomes" id="UP001194469">
    <property type="component" value="Unassembled WGS sequence"/>
</dbReference>
<dbReference type="CDD" id="cd02511">
    <property type="entry name" value="Beta4Glucosyltransferase"/>
    <property type="match status" value="1"/>
</dbReference>
<dbReference type="Gene3D" id="3.90.550.10">
    <property type="entry name" value="Spore Coat Polysaccharide Biosynthesis Protein SpsA, Chain A"/>
    <property type="match status" value="1"/>
</dbReference>
<dbReference type="InterPro" id="IPR001173">
    <property type="entry name" value="Glyco_trans_2-like"/>
</dbReference>
<evidence type="ECO:0000259" key="2">
    <source>
        <dbReference type="Pfam" id="PF00535"/>
    </source>
</evidence>
<reference evidence="3 4" key="1">
    <citation type="submission" date="2019-08" db="EMBL/GenBank/DDBJ databases">
        <authorList>
            <person name="Luo N."/>
        </authorList>
    </citation>
    <scope>NUCLEOTIDE SEQUENCE [LARGE SCALE GENOMIC DNA]</scope>
    <source>
        <strain evidence="3 4">NCIMB 9442</strain>
    </source>
</reference>
<keyword evidence="4" id="KW-1185">Reference proteome</keyword>
<sequence>MRPAITGLVLTYNGERLLDRCLASLSFCDKVLVVDSFSTDRTVDMARAAGAEVVQRKWEGPGPQFRHALSLIDTEWVFSLDQDEICTEELRESVLAAVRAQVRGGEGSHGAHARRAGYRVPRRSWYFDRFMKHSGWYPDYLLRLFRPAQMEVHVSGAHYSFHPKGETGRLRGDILHYPYDSFRQHLDKINSYAQQGADDLRAKGRQGGVAVATAHGLARFLKLYVFKLGVLDGRAGFINAAHGAFYAFLKYIRVREGDWGAPFDHH</sequence>